<dbReference type="PANTHER" id="PTHR30336:SF20">
    <property type="entry name" value="DUF218 DOMAIN-CONTAINING PROTEIN"/>
    <property type="match status" value="1"/>
</dbReference>
<comment type="caution">
    <text evidence="2">The sequence shown here is derived from an EMBL/GenBank/DDBJ whole genome shotgun (WGS) entry which is preliminary data.</text>
</comment>
<dbReference type="InterPro" id="IPR003848">
    <property type="entry name" value="DUF218"/>
</dbReference>
<feature type="domain" description="DUF218" evidence="1">
    <location>
        <begin position="40"/>
        <end position="150"/>
    </location>
</feature>
<evidence type="ECO:0000313" key="2">
    <source>
        <dbReference type="EMBL" id="KKR84412.1"/>
    </source>
</evidence>
<dbReference type="CDD" id="cd06259">
    <property type="entry name" value="YdcF-like"/>
    <property type="match status" value="1"/>
</dbReference>
<dbReference type="InterPro" id="IPR014729">
    <property type="entry name" value="Rossmann-like_a/b/a_fold"/>
</dbReference>
<accession>A0A0G0X9M6</accession>
<sequence length="204" mass="23320">MDSKTNKALRVVFEYLAVRDKPQEAAAIFLATSFSLFPSKKAAELYKKGYSKYIVMVGIEGTFSDLSWKEGQFTTYKNKLLESGVPESAIIGEPLATNSLDEAQKSIPLLKKHGIDPQKVIIVDRPEHQRREWATFCKQWPKIEFINCPAEAPLEYAQKMLDLCVAELERLKIYEKKGDIVAQVFPKEVLSAWEFLKPKVETRF</sequence>
<dbReference type="Proteomes" id="UP000033858">
    <property type="component" value="Unassembled WGS sequence"/>
</dbReference>
<dbReference type="PANTHER" id="PTHR30336">
    <property type="entry name" value="INNER MEMBRANE PROTEIN, PROBABLE PERMEASE"/>
    <property type="match status" value="1"/>
</dbReference>
<reference evidence="2 3" key="1">
    <citation type="journal article" date="2015" name="Nature">
        <title>rRNA introns, odd ribosomes, and small enigmatic genomes across a large radiation of phyla.</title>
        <authorList>
            <person name="Brown C.T."/>
            <person name="Hug L.A."/>
            <person name="Thomas B.C."/>
            <person name="Sharon I."/>
            <person name="Castelle C.J."/>
            <person name="Singh A."/>
            <person name="Wilkins M.J."/>
            <person name="Williams K.H."/>
            <person name="Banfield J.F."/>
        </authorList>
    </citation>
    <scope>NUCLEOTIDE SEQUENCE [LARGE SCALE GENOMIC DNA]</scope>
</reference>
<dbReference type="GO" id="GO:0005886">
    <property type="term" value="C:plasma membrane"/>
    <property type="evidence" value="ECO:0007669"/>
    <property type="project" value="TreeGrafter"/>
</dbReference>
<evidence type="ECO:0000259" key="1">
    <source>
        <dbReference type="Pfam" id="PF02698"/>
    </source>
</evidence>
<dbReference type="EMBL" id="LCAE01000046">
    <property type="protein sequence ID" value="KKR84412.1"/>
    <property type="molecule type" value="Genomic_DNA"/>
</dbReference>
<dbReference type="AlphaFoldDB" id="A0A0G0X9M6"/>
<evidence type="ECO:0000313" key="3">
    <source>
        <dbReference type="Proteomes" id="UP000033858"/>
    </source>
</evidence>
<organism evidence="2 3">
    <name type="scientific">Candidatus Woesebacteria bacterium GW2011_GWB1_41_10</name>
    <dbReference type="NCBI Taxonomy" id="1618577"/>
    <lineage>
        <taxon>Bacteria</taxon>
        <taxon>Candidatus Woeseibacteriota</taxon>
    </lineage>
</organism>
<dbReference type="Gene3D" id="3.40.50.620">
    <property type="entry name" value="HUPs"/>
    <property type="match status" value="1"/>
</dbReference>
<protein>
    <recommendedName>
        <fullName evidence="1">DUF218 domain-containing protein</fullName>
    </recommendedName>
</protein>
<dbReference type="InterPro" id="IPR051599">
    <property type="entry name" value="Cell_Envelope_Assoc"/>
</dbReference>
<dbReference type="Pfam" id="PF02698">
    <property type="entry name" value="DUF218"/>
    <property type="match status" value="1"/>
</dbReference>
<name>A0A0G0X9M6_9BACT</name>
<gene>
    <name evidence="2" type="ORF">UU32_C0046G0002</name>
</gene>
<proteinExistence type="predicted"/>